<dbReference type="Gene3D" id="1.10.10.10">
    <property type="entry name" value="Winged helix-like DNA-binding domain superfamily/Winged helix DNA-binding domain"/>
    <property type="match status" value="1"/>
</dbReference>
<keyword evidence="3" id="KW-0805">Transcription regulation</keyword>
<accession>A0ABP2H2P9</accession>
<dbReference type="CDD" id="cd07377">
    <property type="entry name" value="WHTH_GntR"/>
    <property type="match status" value="1"/>
</dbReference>
<dbReference type="SUPFAM" id="SSF46785">
    <property type="entry name" value="Winged helix' DNA-binding domain"/>
    <property type="match status" value="1"/>
</dbReference>
<gene>
    <name evidence="7" type="ORF">VIA_001802</name>
</gene>
<dbReference type="InterPro" id="IPR036390">
    <property type="entry name" value="WH_DNA-bd_sf"/>
</dbReference>
<keyword evidence="2" id="KW-0663">Pyridoxal phosphate</keyword>
<dbReference type="InterPro" id="IPR015421">
    <property type="entry name" value="PyrdxlP-dep_Trfase_major"/>
</dbReference>
<dbReference type="InterPro" id="IPR004839">
    <property type="entry name" value="Aminotransferase_I/II_large"/>
</dbReference>
<organism evidence="7 8">
    <name type="scientific">Vibrio orientalis CIP 102891 = ATCC 33934</name>
    <dbReference type="NCBI Taxonomy" id="675816"/>
    <lineage>
        <taxon>Bacteria</taxon>
        <taxon>Pseudomonadati</taxon>
        <taxon>Pseudomonadota</taxon>
        <taxon>Gammaproteobacteria</taxon>
        <taxon>Vibrionales</taxon>
        <taxon>Vibrionaceae</taxon>
        <taxon>Vibrio</taxon>
        <taxon>Vibrio oreintalis group</taxon>
    </lineage>
</organism>
<dbReference type="Pfam" id="PF00392">
    <property type="entry name" value="GntR"/>
    <property type="match status" value="1"/>
</dbReference>
<comment type="similarity">
    <text evidence="1">In the C-terminal section; belongs to the class-I pyridoxal-phosphate-dependent aminotransferase family.</text>
</comment>
<evidence type="ECO:0000256" key="5">
    <source>
        <dbReference type="ARBA" id="ARBA00023163"/>
    </source>
</evidence>
<sequence length="484" mass="54620">MNQIQIQFLKQKPVQLSLNTRMSIYKQLAEQFIEEIESGKRTEGGKMPSLRQLAKQQSVSMSTVVSCYQELESQGWIHARPQAGYYVSPRQLSHLTPDLVQFVSKVSHVKRSAPTHNALNGPLGVSSTTNDDQSITELERSFRRSLRRMGDRINHYPNIQGEPSLRDALASHFAKFDHHFSSDELVITAGCMSAIKAALESCSEEGDTIAISSPCFNGIIELLGQMSRKIIEIPSLDDGVDLEQLENHLKHQRVDAAIFCTSHMNPQGINMSANQKQKLAQLANQYQVPVIEDDVYLELSYSSHTPLPAKYYDKDGYVLWCGSVSKSLSPSYRLGWCLPGRYFEQYKTQFAAASYGVALPTQLAVADFIESGQYAKHVKRRRNQLLTLRQEYLTYLTNKLPKQIKLSNPQGGMVLWIQIPHLEHNAFAEQVDKLQLDIRLGSLFSTLDLYTDCIRVNMGFPLQDKAKQDLDTLIALIISHSKLN</sequence>
<dbReference type="SMART" id="SM00345">
    <property type="entry name" value="HTH_GNTR"/>
    <property type="match status" value="1"/>
</dbReference>
<dbReference type="SUPFAM" id="SSF53383">
    <property type="entry name" value="PLP-dependent transferases"/>
    <property type="match status" value="1"/>
</dbReference>
<name>A0ABP2H2P9_VIBOR</name>
<dbReference type="PROSITE" id="PS50949">
    <property type="entry name" value="HTH_GNTR"/>
    <property type="match status" value="1"/>
</dbReference>
<comment type="caution">
    <text evidence="7">The sequence shown here is derived from an EMBL/GenBank/DDBJ whole genome shotgun (WGS) entry which is preliminary data.</text>
</comment>
<dbReference type="InterPro" id="IPR015424">
    <property type="entry name" value="PyrdxlP-dep_Trfase"/>
</dbReference>
<dbReference type="InterPro" id="IPR000524">
    <property type="entry name" value="Tscrpt_reg_HTH_GntR"/>
</dbReference>
<evidence type="ECO:0000256" key="1">
    <source>
        <dbReference type="ARBA" id="ARBA00005384"/>
    </source>
</evidence>
<dbReference type="Pfam" id="PF00155">
    <property type="entry name" value="Aminotran_1_2"/>
    <property type="match status" value="1"/>
</dbReference>
<protein>
    <submittedName>
        <fullName evidence="7">Transcriptional regulator</fullName>
    </submittedName>
</protein>
<dbReference type="PANTHER" id="PTHR46577:SF1">
    <property type="entry name" value="HTH-TYPE TRANSCRIPTIONAL REGULATORY PROTEIN GABR"/>
    <property type="match status" value="1"/>
</dbReference>
<proteinExistence type="inferred from homology"/>
<dbReference type="CDD" id="cd00609">
    <property type="entry name" value="AAT_like"/>
    <property type="match status" value="1"/>
</dbReference>
<feature type="domain" description="HTH gntR-type" evidence="6">
    <location>
        <begin position="22"/>
        <end position="90"/>
    </location>
</feature>
<evidence type="ECO:0000256" key="2">
    <source>
        <dbReference type="ARBA" id="ARBA00022898"/>
    </source>
</evidence>
<evidence type="ECO:0000313" key="8">
    <source>
        <dbReference type="Proteomes" id="UP000003515"/>
    </source>
</evidence>
<dbReference type="InterPro" id="IPR051446">
    <property type="entry name" value="HTH_trans_reg/aminotransferase"/>
</dbReference>
<reference evidence="7 8" key="1">
    <citation type="submission" date="2009-10" db="EMBL/GenBank/DDBJ databases">
        <authorList>
            <consortium name="Los Alamos National Laboratory (LANL)"/>
            <consortium name="National Microbial Pathogen Data Resource (NMPDR)"/>
            <person name="Munk A.C."/>
            <person name="Chertkov O."/>
            <person name="Tapia R."/>
            <person name="Green L."/>
            <person name="Rogers Y."/>
            <person name="Detter J.C."/>
            <person name="Bruce D."/>
            <person name="Brettin T.S."/>
            <person name="Colwell R.R."/>
            <person name="Huq A."/>
            <person name="Grim C.J."/>
            <person name="Hasan N.A."/>
            <person name="Bartels D."/>
            <person name="Vonstein V."/>
        </authorList>
    </citation>
    <scope>NUCLEOTIDE SEQUENCE [LARGE SCALE GENOMIC DNA]</scope>
    <source>
        <strain evidence="7 8">CIP 102891</strain>
    </source>
</reference>
<evidence type="ECO:0000259" key="6">
    <source>
        <dbReference type="PROSITE" id="PS50949"/>
    </source>
</evidence>
<keyword evidence="8" id="KW-1185">Reference proteome</keyword>
<dbReference type="InterPro" id="IPR036388">
    <property type="entry name" value="WH-like_DNA-bd_sf"/>
</dbReference>
<keyword evidence="4" id="KW-0238">DNA-binding</keyword>
<dbReference type="Proteomes" id="UP000003515">
    <property type="component" value="Unassembled WGS sequence"/>
</dbReference>
<dbReference type="Gene3D" id="3.40.640.10">
    <property type="entry name" value="Type I PLP-dependent aspartate aminotransferase-like (Major domain)"/>
    <property type="match status" value="1"/>
</dbReference>
<dbReference type="EMBL" id="ACZV01000004">
    <property type="protein sequence ID" value="EEX94642.1"/>
    <property type="molecule type" value="Genomic_DNA"/>
</dbReference>
<evidence type="ECO:0000256" key="3">
    <source>
        <dbReference type="ARBA" id="ARBA00023015"/>
    </source>
</evidence>
<evidence type="ECO:0000256" key="4">
    <source>
        <dbReference type="ARBA" id="ARBA00023125"/>
    </source>
</evidence>
<keyword evidence="5" id="KW-0804">Transcription</keyword>
<dbReference type="PANTHER" id="PTHR46577">
    <property type="entry name" value="HTH-TYPE TRANSCRIPTIONAL REGULATORY PROTEIN GABR"/>
    <property type="match status" value="1"/>
</dbReference>
<evidence type="ECO:0000313" key="7">
    <source>
        <dbReference type="EMBL" id="EEX94642.1"/>
    </source>
</evidence>